<organism evidence="3 4">
    <name type="scientific">Modestobacter italicus (strain DSM 44449 / CECT 9708 / BC 501)</name>
    <dbReference type="NCBI Taxonomy" id="2732864"/>
    <lineage>
        <taxon>Bacteria</taxon>
        <taxon>Bacillati</taxon>
        <taxon>Actinomycetota</taxon>
        <taxon>Actinomycetes</taxon>
        <taxon>Geodermatophilales</taxon>
        <taxon>Geodermatophilaceae</taxon>
        <taxon>Modestobacter</taxon>
    </lineage>
</organism>
<feature type="compositionally biased region" description="Polar residues" evidence="1">
    <location>
        <begin position="370"/>
        <end position="387"/>
    </location>
</feature>
<accession>I4ES66</accession>
<feature type="compositionally biased region" description="Low complexity" evidence="1">
    <location>
        <begin position="125"/>
        <end position="155"/>
    </location>
</feature>
<dbReference type="OMA" id="EPCTPNT"/>
<evidence type="ECO:0000313" key="3">
    <source>
        <dbReference type="EMBL" id="CCH86229.1"/>
    </source>
</evidence>
<dbReference type="STRING" id="477641.MODMU_0776"/>
<evidence type="ECO:0000313" key="4">
    <source>
        <dbReference type="Proteomes" id="UP000006461"/>
    </source>
</evidence>
<dbReference type="KEGG" id="mmar:MODMU_0776"/>
<dbReference type="Gene3D" id="3.30.70.2390">
    <property type="match status" value="1"/>
</dbReference>
<evidence type="ECO:0000259" key="2">
    <source>
        <dbReference type="Pfam" id="PF13399"/>
    </source>
</evidence>
<feature type="domain" description="LytR/CpsA/Psr regulator C-terminal" evidence="2">
    <location>
        <begin position="417"/>
        <end position="484"/>
    </location>
</feature>
<keyword evidence="4" id="KW-1185">Reference proteome</keyword>
<feature type="region of interest" description="Disordered" evidence="1">
    <location>
        <begin position="370"/>
        <end position="408"/>
    </location>
</feature>
<feature type="compositionally biased region" description="Pro residues" evidence="1">
    <location>
        <begin position="256"/>
        <end position="267"/>
    </location>
</feature>
<dbReference type="eggNOG" id="ENOG50330SA">
    <property type="taxonomic scope" value="Bacteria"/>
</dbReference>
<feature type="compositionally biased region" description="Low complexity" evidence="1">
    <location>
        <begin position="397"/>
        <end position="408"/>
    </location>
</feature>
<dbReference type="HOGENOM" id="CLU_532975_0_0_11"/>
<feature type="compositionally biased region" description="Basic and acidic residues" evidence="1">
    <location>
        <begin position="34"/>
        <end position="44"/>
    </location>
</feature>
<evidence type="ECO:0000256" key="1">
    <source>
        <dbReference type="SAM" id="MobiDB-lite"/>
    </source>
</evidence>
<name>I4ES66_MODI5</name>
<feature type="compositionally biased region" description="Basic and acidic residues" evidence="1">
    <location>
        <begin position="299"/>
        <end position="310"/>
    </location>
</feature>
<dbReference type="Pfam" id="PF13399">
    <property type="entry name" value="LytR_C"/>
    <property type="match status" value="1"/>
</dbReference>
<dbReference type="AlphaFoldDB" id="I4ES66"/>
<feature type="compositionally biased region" description="Low complexity" evidence="1">
    <location>
        <begin position="1"/>
        <end position="24"/>
    </location>
</feature>
<sequence>MAPGSDGKPPAAAGGRRWPAGDGDVPVRLGQPVREPRTDADADLRGVLTPAADEPGADGSTLSPSPRADRRREGLLPSGEDPMIRRPPARPARGPPPGAGRRRTDFDPTAAPGRPPETGERRRALLQPAPQARPAAAGPQPSGPMTAAASPAVAAGRPTPQPSRRGDAVPTSPGARAAGAPARDVAPRTTGMPSWAAEPGPPTPPPYDVTQRVSGQAPAESPWGQSPAAPVAARAVQTPSTVPPAGRPARAAQAPARPPAPAVPPPGRGAATPPVLPEPDAAEPVRRRADVPVGGRAAARLERQAAEAARKKSGKRSGPPTGPGIPAQSGPGRGSEPEAAPRRSSTRLVQGLVATVVVAVGVLGFWSFTSPGTTETAAQTPVTSDAPASSAPVLPSTETAAPTAEVAPTPVGPVFAPITVLNSTRINGLAGDVGDAFSAAGWEVIGTGESPVQDVATTTVYYTEGDTVQQQAATQLAEQFPDVTGPVARYFDVPDEPAPGLVVVATGNWQP</sequence>
<feature type="compositionally biased region" description="Low complexity" evidence="1">
    <location>
        <begin position="173"/>
        <end position="183"/>
    </location>
</feature>
<reference evidence="3 4" key="1">
    <citation type="journal article" date="2012" name="J. Bacteriol.">
        <title>Genome Sequence of Radiation-Resistant Modestobacter marinus Strain BC501, a Representative Actinobacterium That Thrives on Calcareous Stone Surfaces.</title>
        <authorList>
            <person name="Normand P."/>
            <person name="Gury J."/>
            <person name="Pujic P."/>
            <person name="Chouaia B."/>
            <person name="Crotti E."/>
            <person name="Brusetti L."/>
            <person name="Daffonchio D."/>
            <person name="Vacherie B."/>
            <person name="Barbe V."/>
            <person name="Medigue C."/>
            <person name="Calteau A."/>
            <person name="Ghodhbane-Gtari F."/>
            <person name="Essoussi I."/>
            <person name="Nouioui I."/>
            <person name="Abbassi-Ghozzi I."/>
            <person name="Gtari M."/>
        </authorList>
    </citation>
    <scope>NUCLEOTIDE SEQUENCE [LARGE SCALE GENOMIC DNA]</scope>
    <source>
        <strain evidence="4">BC 501</strain>
    </source>
</reference>
<protein>
    <recommendedName>
        <fullName evidence="2">LytR/CpsA/Psr regulator C-terminal domain-containing protein</fullName>
    </recommendedName>
</protein>
<dbReference type="EMBL" id="FO203431">
    <property type="protein sequence ID" value="CCH86229.1"/>
    <property type="molecule type" value="Genomic_DNA"/>
</dbReference>
<dbReference type="Proteomes" id="UP000006461">
    <property type="component" value="Chromosome"/>
</dbReference>
<feature type="region of interest" description="Disordered" evidence="1">
    <location>
        <begin position="1"/>
        <end position="345"/>
    </location>
</feature>
<dbReference type="InterPro" id="IPR027381">
    <property type="entry name" value="LytR/CpsA/Psr_C"/>
</dbReference>
<gene>
    <name evidence="3" type="ordered locus">MODMU_0776</name>
</gene>
<proteinExistence type="predicted"/>
<feature type="compositionally biased region" description="Pro residues" evidence="1">
    <location>
        <begin position="89"/>
        <end position="98"/>
    </location>
</feature>